<dbReference type="OrthoDB" id="5877963at2759"/>
<comment type="subcellular location">
    <subcellularLocation>
        <location evidence="1">Cell membrane</location>
        <topology evidence="1">Multi-pass membrane protein</topology>
    </subcellularLocation>
    <subcellularLocation>
        <location evidence="7">Membrane</location>
        <topology evidence="7">Multi-pass membrane protein</topology>
    </subcellularLocation>
</comment>
<evidence type="ECO:0000256" key="5">
    <source>
        <dbReference type="ARBA" id="ARBA00022989"/>
    </source>
</evidence>
<evidence type="ECO:0000313" key="9">
    <source>
        <dbReference type="EMBL" id="OQS05044.1"/>
    </source>
</evidence>
<feature type="compositionally biased region" description="Low complexity" evidence="8">
    <location>
        <begin position="24"/>
        <end position="35"/>
    </location>
</feature>
<feature type="transmembrane region" description="Helical" evidence="7">
    <location>
        <begin position="332"/>
        <end position="352"/>
    </location>
</feature>
<accession>A0A1W0A448</accession>
<evidence type="ECO:0000256" key="7">
    <source>
        <dbReference type="RuleBase" id="RU361216"/>
    </source>
</evidence>
<dbReference type="PANTHER" id="PTHR42865:SF7">
    <property type="entry name" value="PROTON_GLUTAMATE-ASPARTATE SYMPORTER"/>
    <property type="match status" value="1"/>
</dbReference>
<feature type="transmembrane region" description="Helical" evidence="7">
    <location>
        <begin position="516"/>
        <end position="536"/>
    </location>
</feature>
<keyword evidence="5 7" id="KW-1133">Transmembrane helix</keyword>
<dbReference type="GO" id="GO:0015293">
    <property type="term" value="F:symporter activity"/>
    <property type="evidence" value="ECO:0007669"/>
    <property type="project" value="UniProtKB-UniRule"/>
</dbReference>
<dbReference type="GO" id="GO:0005886">
    <property type="term" value="C:plasma membrane"/>
    <property type="evidence" value="ECO:0007669"/>
    <property type="project" value="UniProtKB-SubCell"/>
</dbReference>
<comment type="caution">
    <text evidence="9">The sequence shown here is derived from an EMBL/GenBank/DDBJ whole genome shotgun (WGS) entry which is preliminary data.</text>
</comment>
<dbReference type="AlphaFoldDB" id="A0A1W0A448"/>
<evidence type="ECO:0000256" key="3">
    <source>
        <dbReference type="ARBA" id="ARBA00022475"/>
    </source>
</evidence>
<dbReference type="PANTHER" id="PTHR42865">
    <property type="entry name" value="PROTON/GLUTAMATE-ASPARTATE SYMPORTER"/>
    <property type="match status" value="1"/>
</dbReference>
<keyword evidence="3" id="KW-1003">Cell membrane</keyword>
<feature type="compositionally biased region" description="Polar residues" evidence="8">
    <location>
        <begin position="42"/>
        <end position="62"/>
    </location>
</feature>
<keyword evidence="7" id="KW-0769">Symport</keyword>
<dbReference type="SUPFAM" id="SSF118215">
    <property type="entry name" value="Proton glutamate symport protein"/>
    <property type="match status" value="1"/>
</dbReference>
<feature type="transmembrane region" description="Helical" evidence="7">
    <location>
        <begin position="486"/>
        <end position="510"/>
    </location>
</feature>
<comment type="similarity">
    <text evidence="7">Belongs to the dicarboxylate/amino acid:cation symporter (DAACS) (TC 2.A.23) family.</text>
</comment>
<keyword evidence="6 7" id="KW-0472">Membrane</keyword>
<feature type="transmembrane region" description="Helical" evidence="7">
    <location>
        <begin position="372"/>
        <end position="396"/>
    </location>
</feature>
<feature type="transmembrane region" description="Helical" evidence="7">
    <location>
        <begin position="174"/>
        <end position="195"/>
    </location>
</feature>
<feature type="transmembrane region" description="Helical" evidence="7">
    <location>
        <begin position="460"/>
        <end position="479"/>
    </location>
</feature>
<feature type="transmembrane region" description="Helical" evidence="7">
    <location>
        <begin position="408"/>
        <end position="432"/>
    </location>
</feature>
<evidence type="ECO:0000256" key="6">
    <source>
        <dbReference type="ARBA" id="ARBA00023136"/>
    </source>
</evidence>
<evidence type="ECO:0000256" key="1">
    <source>
        <dbReference type="ARBA" id="ARBA00004651"/>
    </source>
</evidence>
<feature type="region of interest" description="Disordered" evidence="8">
    <location>
        <begin position="22"/>
        <end position="62"/>
    </location>
</feature>
<dbReference type="InterPro" id="IPR036458">
    <property type="entry name" value="Na:dicarbo_symporter_sf"/>
</dbReference>
<keyword evidence="2 7" id="KW-0813">Transport</keyword>
<dbReference type="Pfam" id="PF00375">
    <property type="entry name" value="SDF"/>
    <property type="match status" value="1"/>
</dbReference>
<dbReference type="PRINTS" id="PR00173">
    <property type="entry name" value="EDTRNSPORT"/>
</dbReference>
<organism evidence="9 10">
    <name type="scientific">Thraustotheca clavata</name>
    <dbReference type="NCBI Taxonomy" id="74557"/>
    <lineage>
        <taxon>Eukaryota</taxon>
        <taxon>Sar</taxon>
        <taxon>Stramenopiles</taxon>
        <taxon>Oomycota</taxon>
        <taxon>Saprolegniomycetes</taxon>
        <taxon>Saprolegniales</taxon>
        <taxon>Achlyaceae</taxon>
        <taxon>Thraustotheca</taxon>
    </lineage>
</organism>
<reference evidence="9 10" key="1">
    <citation type="journal article" date="2014" name="Genome Biol. Evol.">
        <title>The secreted proteins of Achlya hypogyna and Thraustotheca clavata identify the ancestral oomycete secretome and reveal gene acquisitions by horizontal gene transfer.</title>
        <authorList>
            <person name="Misner I."/>
            <person name="Blouin N."/>
            <person name="Leonard G."/>
            <person name="Richards T.A."/>
            <person name="Lane C.E."/>
        </authorList>
    </citation>
    <scope>NUCLEOTIDE SEQUENCE [LARGE SCALE GENOMIC DNA]</scope>
    <source>
        <strain evidence="9 10">ATCC 34112</strain>
    </source>
</reference>
<protein>
    <recommendedName>
        <fullName evidence="7">Amino acid transporter</fullName>
    </recommendedName>
</protein>
<dbReference type="EMBL" id="JNBS01000514">
    <property type="protein sequence ID" value="OQS05044.1"/>
    <property type="molecule type" value="Genomic_DNA"/>
</dbReference>
<name>A0A1W0A448_9STRA</name>
<dbReference type="InterPro" id="IPR001991">
    <property type="entry name" value="Na-dicarboxylate_symporter"/>
</dbReference>
<evidence type="ECO:0000313" key="10">
    <source>
        <dbReference type="Proteomes" id="UP000243217"/>
    </source>
</evidence>
<evidence type="ECO:0000256" key="8">
    <source>
        <dbReference type="SAM" id="MobiDB-lite"/>
    </source>
</evidence>
<evidence type="ECO:0000256" key="2">
    <source>
        <dbReference type="ARBA" id="ARBA00022448"/>
    </source>
</evidence>
<feature type="transmembrane region" description="Helical" evidence="7">
    <location>
        <begin position="137"/>
        <end position="162"/>
    </location>
</feature>
<evidence type="ECO:0000256" key="4">
    <source>
        <dbReference type="ARBA" id="ARBA00022692"/>
    </source>
</evidence>
<keyword evidence="4 7" id="KW-0812">Transmembrane</keyword>
<dbReference type="STRING" id="74557.A0A1W0A448"/>
<sequence length="570" mass="61373">MNQPPRKGIFLYEPEPLIKPPMLSGSASSVSSNGGQKPPHFESTTARTNFRTTPQDTHSTTPPVGMYALQDDPILEGHGQAPDAPHGNYDSRETATFFNSMAVVIGAGLGIGLGLILSKFDISKDLRQWLDLPGTLFVRALRCLVVPLVFSSMAVSIAEIVVLNRTSILTWRTAAVLFSTSIMSTMQGMVVALVYNSVFNANWPVTASNSTGQDVQLALKCANGNYLEYATSGAIECSAANATGNSLFGMDDINNVLSINTAFQNLSLTQQIIAIFELVVPDNIFNSLATGSLLSVLAFALPLGVAVAKSHNEALGPGNNYLLNILRQSRNVLLLMVNAVLKLTPFAVFFLLTSSIVSYSANSSNIVSQGGYLILFFICGVCCHVFVVMPTFLFLFTRRNPFNYLRQIIPAYVFAFGCSSSMATLPVAVTVVHQTRQVSRQLAQLIMCLGTPVNLNGQGLYYPLMVVFMANVAGVGGHLKGPEIVVLFFVSFLGCMGTAPVPNAGLVMLMTVWKTVMPNVALPGAFVYVVAIDFLMDRICTATNVNGNMIVTRILADYYDDSWGSESAQA</sequence>
<dbReference type="Proteomes" id="UP000243217">
    <property type="component" value="Unassembled WGS sequence"/>
</dbReference>
<keyword evidence="10" id="KW-1185">Reference proteome</keyword>
<gene>
    <name evidence="9" type="ORF">THRCLA_02783</name>
</gene>
<dbReference type="Gene3D" id="1.10.3860.10">
    <property type="entry name" value="Sodium:dicarboxylate symporter"/>
    <property type="match status" value="1"/>
</dbReference>
<feature type="transmembrane region" description="Helical" evidence="7">
    <location>
        <begin position="97"/>
        <end position="117"/>
    </location>
</feature>
<feature type="transmembrane region" description="Helical" evidence="7">
    <location>
        <begin position="288"/>
        <end position="308"/>
    </location>
</feature>
<proteinExistence type="inferred from homology"/>